<dbReference type="AlphaFoldDB" id="A0A238YQH1"/>
<dbReference type="Proteomes" id="UP000198379">
    <property type="component" value="Unassembled WGS sequence"/>
</dbReference>
<evidence type="ECO:0000313" key="2">
    <source>
        <dbReference type="Proteomes" id="UP000198379"/>
    </source>
</evidence>
<name>A0A238YQH1_9FLAO</name>
<gene>
    <name evidence="1" type="ORF">SAMN06265376_102243</name>
</gene>
<accession>A0A238YQH1</accession>
<protein>
    <submittedName>
        <fullName evidence="1">Uncharacterized protein</fullName>
    </submittedName>
</protein>
<sequence length="78" mass="8457">MIKRILNISGVQRLNKSQQKNIIGSIRVNTGDDACGVQSICLDQSEPVWSNNICEDGCRPGVCPSGIILYRSCANTGF</sequence>
<evidence type="ECO:0000313" key="1">
    <source>
        <dbReference type="EMBL" id="SNR72904.1"/>
    </source>
</evidence>
<proteinExistence type="predicted"/>
<organism evidence="1 2">
    <name type="scientific">Dokdonia pacifica</name>
    <dbReference type="NCBI Taxonomy" id="1627892"/>
    <lineage>
        <taxon>Bacteria</taxon>
        <taxon>Pseudomonadati</taxon>
        <taxon>Bacteroidota</taxon>
        <taxon>Flavobacteriia</taxon>
        <taxon>Flavobacteriales</taxon>
        <taxon>Flavobacteriaceae</taxon>
        <taxon>Dokdonia</taxon>
    </lineage>
</organism>
<keyword evidence="2" id="KW-1185">Reference proteome</keyword>
<reference evidence="1 2" key="1">
    <citation type="submission" date="2017-06" db="EMBL/GenBank/DDBJ databases">
        <authorList>
            <person name="Kim H.J."/>
            <person name="Triplett B.A."/>
        </authorList>
    </citation>
    <scope>NUCLEOTIDE SEQUENCE [LARGE SCALE GENOMIC DNA]</scope>
    <source>
        <strain evidence="1 2">DSM 25597</strain>
    </source>
</reference>
<dbReference type="EMBL" id="FZNY01000002">
    <property type="protein sequence ID" value="SNR72904.1"/>
    <property type="molecule type" value="Genomic_DNA"/>
</dbReference>